<proteinExistence type="predicted"/>
<accession>A0A2N5C5G4</accession>
<reference evidence="1 2" key="1">
    <citation type="submission" date="2017-12" db="EMBL/GenBank/DDBJ databases">
        <title>Genome sequence of the active heterotrophic nitrifier-denitrifier, Cupriavidus pauculus UM1.</title>
        <authorList>
            <person name="Putonti C."/>
            <person name="Castignetti D."/>
        </authorList>
    </citation>
    <scope>NUCLEOTIDE SEQUENCE [LARGE SCALE GENOMIC DNA]</scope>
    <source>
        <strain evidence="1 2">UM1</strain>
    </source>
</reference>
<evidence type="ECO:0000313" key="2">
    <source>
        <dbReference type="Proteomes" id="UP000234341"/>
    </source>
</evidence>
<name>A0A2N5C5G4_9BURK</name>
<comment type="caution">
    <text evidence="1">The sequence shown here is derived from an EMBL/GenBank/DDBJ whole genome shotgun (WGS) entry which is preliminary data.</text>
</comment>
<organism evidence="1 2">
    <name type="scientific">Cupriavidus pauculus</name>
    <dbReference type="NCBI Taxonomy" id="82633"/>
    <lineage>
        <taxon>Bacteria</taxon>
        <taxon>Pseudomonadati</taxon>
        <taxon>Pseudomonadota</taxon>
        <taxon>Betaproteobacteria</taxon>
        <taxon>Burkholderiales</taxon>
        <taxon>Burkholderiaceae</taxon>
        <taxon>Cupriavidus</taxon>
    </lineage>
</organism>
<dbReference type="Proteomes" id="UP000234341">
    <property type="component" value="Unassembled WGS sequence"/>
</dbReference>
<dbReference type="RefSeq" id="WP_101684491.1">
    <property type="nucleotide sequence ID" value="NZ_PJRP01000017.1"/>
</dbReference>
<dbReference type="OrthoDB" id="7265290at2"/>
<evidence type="ECO:0000313" key="1">
    <source>
        <dbReference type="EMBL" id="PLP97466.1"/>
    </source>
</evidence>
<gene>
    <name evidence="1" type="ORF">CYJ10_26900</name>
</gene>
<protein>
    <submittedName>
        <fullName evidence="1">Uncharacterized protein</fullName>
    </submittedName>
</protein>
<dbReference type="EMBL" id="PJRP01000017">
    <property type="protein sequence ID" value="PLP97466.1"/>
    <property type="molecule type" value="Genomic_DNA"/>
</dbReference>
<sequence>MNFFDELFAIIAKRSDSISVSAFITKHELLDVYEAPPFRRYVGSSTRGIDLLLDNDDLLDVQIFVRPTNTHAAFSDDLPFGIQADMGRAEIHALLGTPESEDSTGRKYSVLDGAAVLTVEFNKTDSVRYLSIKRRIH</sequence>
<dbReference type="AlphaFoldDB" id="A0A2N5C5G4"/>